<evidence type="ECO:0000256" key="1">
    <source>
        <dbReference type="SAM" id="MobiDB-lite"/>
    </source>
</evidence>
<name>A0A9W8XBQ2_9PLEO</name>
<dbReference type="OrthoDB" id="5330058at2759"/>
<organism evidence="2 3">
    <name type="scientific">Didymosphaeria variabile</name>
    <dbReference type="NCBI Taxonomy" id="1932322"/>
    <lineage>
        <taxon>Eukaryota</taxon>
        <taxon>Fungi</taxon>
        <taxon>Dikarya</taxon>
        <taxon>Ascomycota</taxon>
        <taxon>Pezizomycotina</taxon>
        <taxon>Dothideomycetes</taxon>
        <taxon>Pleosporomycetidae</taxon>
        <taxon>Pleosporales</taxon>
        <taxon>Massarineae</taxon>
        <taxon>Didymosphaeriaceae</taxon>
        <taxon>Didymosphaeria</taxon>
    </lineage>
</organism>
<comment type="caution">
    <text evidence="2">The sequence shown here is derived from an EMBL/GenBank/DDBJ whole genome shotgun (WGS) entry which is preliminary data.</text>
</comment>
<reference evidence="2" key="1">
    <citation type="submission" date="2022-10" db="EMBL/GenBank/DDBJ databases">
        <title>Tapping the CABI collections for fungal endophytes: first genome assemblies for Collariella, Neodidymelliopsis, Ascochyta clinopodiicola, Didymella pomorum, Didymosphaeria variabile, Neocosmospora piperis and Neocucurbitaria cava.</title>
        <authorList>
            <person name="Hill R."/>
        </authorList>
    </citation>
    <scope>NUCLEOTIDE SEQUENCE</scope>
    <source>
        <strain evidence="2">IMI 356815</strain>
    </source>
</reference>
<evidence type="ECO:0000313" key="3">
    <source>
        <dbReference type="Proteomes" id="UP001140513"/>
    </source>
</evidence>
<gene>
    <name evidence="2" type="ORF">N0V89_010681</name>
</gene>
<keyword evidence="3" id="KW-1185">Reference proteome</keyword>
<evidence type="ECO:0000313" key="2">
    <source>
        <dbReference type="EMBL" id="KAJ4346749.1"/>
    </source>
</evidence>
<dbReference type="Proteomes" id="UP001140513">
    <property type="component" value="Unassembled WGS sequence"/>
</dbReference>
<accession>A0A9W8XBQ2</accession>
<dbReference type="AlphaFoldDB" id="A0A9W8XBQ2"/>
<dbReference type="EMBL" id="JAPEUX010000008">
    <property type="protein sequence ID" value="KAJ4346749.1"/>
    <property type="molecule type" value="Genomic_DNA"/>
</dbReference>
<sequence length="643" mass="71810">MPQTPPEQYNSMTERLWSLYGKGLFADGLQLKSLPGEDRSTATEVYCPDVRRSGFNNNISINHLDVVSCWKGLSLQQAEEVLTWERIFRKALEEQIVDSVYEIISTLLAIDDDTFTLSHDFNIDLQGLVHTMLESYYGGKPGQRPASTWCLSDEDLPSFAYNFVRTRDCFIDASLCPRVQVDLLFSLPMTSIVGEVIWQPPNVSFPELPTTLPPGASYSIHPEYRSPDYGNATGPRFAVFHDFVKFTVDSQCLPLEWSQAEHSFKAIVPRSDAPTMETTLTAKSTMHFPAGVRFERSSRYNIKLSAKTHAKSLQSDDISYHLLQRMDSMSPEEKLPVPQNTAMSLKGTDEAKSESPTKAGAARSKVQSYAECKKENINRINVIMDKHVENIARAETVSNIRYNGGSTKRKAERQMPISSVFDVTPSKATRLALDDIDDEGSLELTTKRQRVWQSKAVQDRSSDVVDLITEDELMTDDKGAMAEAWTDKYMDAQVGCATKISKPRGSFEQTQASKSRAYTTSTGTSRIMPALRRKGSVKRMLFNHPGRDRKADSPLEVDTQPVDNRNSMLTCLEDLELLGDGACGPDQATIRGNYEEFVQKSRHMKLDSDEAREAEEYESFFLDSPSGASSVSDGLSAMSLGAD</sequence>
<feature type="region of interest" description="Disordered" evidence="1">
    <location>
        <begin position="623"/>
        <end position="643"/>
    </location>
</feature>
<feature type="region of interest" description="Disordered" evidence="1">
    <location>
        <begin position="346"/>
        <end position="365"/>
    </location>
</feature>
<dbReference type="RefSeq" id="XP_056066549.1">
    <property type="nucleotide sequence ID" value="XM_056219422.1"/>
</dbReference>
<dbReference type="GeneID" id="80914211"/>
<proteinExistence type="predicted"/>
<protein>
    <submittedName>
        <fullName evidence="2">Uncharacterized protein</fullName>
    </submittedName>
</protein>